<proteinExistence type="predicted"/>
<keyword evidence="4" id="KW-1185">Reference proteome</keyword>
<evidence type="ECO:0000256" key="1">
    <source>
        <dbReference type="SAM" id="MobiDB-lite"/>
    </source>
</evidence>
<dbReference type="GeneID" id="28735707"/>
<feature type="region of interest" description="Disordered" evidence="1">
    <location>
        <begin position="43"/>
        <end position="70"/>
    </location>
</feature>
<keyword evidence="2" id="KW-0732">Signal</keyword>
<feature type="compositionally biased region" description="Acidic residues" evidence="1">
    <location>
        <begin position="44"/>
        <end position="54"/>
    </location>
</feature>
<evidence type="ECO:0000313" key="3">
    <source>
        <dbReference type="EMBL" id="KPI35298.1"/>
    </source>
</evidence>
<sequence>MKLIAALLIAAAAVQAIGNIDPLELAKAVIPGTEEPAAVIDEMPLPDDTSETEDELHTNVSSPELDRRGNQADADAAYADLKRLQPYLHCPPQPNPHPCDDKFLTSNQCLQLCNEKPPSVGVTCKWWNNCRKSTVEKYCNCLFGSTNTDRPWAEGWVKTPAKAEPRKLS</sequence>
<dbReference type="AlphaFoldDB" id="A0A0N0NI44"/>
<protein>
    <recommendedName>
        <fullName evidence="5">Extracellular membrane protein CFEM domain-containing protein</fullName>
    </recommendedName>
</protein>
<evidence type="ECO:0000256" key="2">
    <source>
        <dbReference type="SAM" id="SignalP"/>
    </source>
</evidence>
<reference evidence="3 4" key="1">
    <citation type="submission" date="2015-06" db="EMBL/GenBank/DDBJ databases">
        <title>Draft genome of the ant-associated black yeast Phialophora attae CBS 131958.</title>
        <authorList>
            <person name="Moreno L.F."/>
            <person name="Stielow B.J."/>
            <person name="de Hoog S."/>
            <person name="Vicente V.A."/>
            <person name="Weiss V.A."/>
            <person name="de Vries M."/>
            <person name="Cruz L.M."/>
            <person name="Souza E.M."/>
        </authorList>
    </citation>
    <scope>NUCLEOTIDE SEQUENCE [LARGE SCALE GENOMIC DNA]</scope>
    <source>
        <strain evidence="3 4">CBS 131958</strain>
    </source>
</reference>
<name>A0A0N0NI44_9EURO</name>
<feature type="signal peptide" evidence="2">
    <location>
        <begin position="1"/>
        <end position="16"/>
    </location>
</feature>
<dbReference type="EMBL" id="LFJN01000042">
    <property type="protein sequence ID" value="KPI35298.1"/>
    <property type="molecule type" value="Genomic_DNA"/>
</dbReference>
<organism evidence="3 4">
    <name type="scientific">Cyphellophora attinorum</name>
    <dbReference type="NCBI Taxonomy" id="1664694"/>
    <lineage>
        <taxon>Eukaryota</taxon>
        <taxon>Fungi</taxon>
        <taxon>Dikarya</taxon>
        <taxon>Ascomycota</taxon>
        <taxon>Pezizomycotina</taxon>
        <taxon>Eurotiomycetes</taxon>
        <taxon>Chaetothyriomycetidae</taxon>
        <taxon>Chaetothyriales</taxon>
        <taxon>Cyphellophoraceae</taxon>
        <taxon>Cyphellophora</taxon>
    </lineage>
</organism>
<dbReference type="Proteomes" id="UP000038010">
    <property type="component" value="Unassembled WGS sequence"/>
</dbReference>
<feature type="chain" id="PRO_5005856832" description="Extracellular membrane protein CFEM domain-containing protein" evidence="2">
    <location>
        <begin position="17"/>
        <end position="169"/>
    </location>
</feature>
<accession>A0A0N0NI44</accession>
<dbReference type="RefSeq" id="XP_017995261.1">
    <property type="nucleotide sequence ID" value="XM_018143827.1"/>
</dbReference>
<evidence type="ECO:0008006" key="5">
    <source>
        <dbReference type="Google" id="ProtNLM"/>
    </source>
</evidence>
<gene>
    <name evidence="3" type="ORF">AB675_3749</name>
</gene>
<evidence type="ECO:0000313" key="4">
    <source>
        <dbReference type="Proteomes" id="UP000038010"/>
    </source>
</evidence>
<dbReference type="VEuPathDB" id="FungiDB:AB675_3749"/>
<comment type="caution">
    <text evidence="3">The sequence shown here is derived from an EMBL/GenBank/DDBJ whole genome shotgun (WGS) entry which is preliminary data.</text>
</comment>